<protein>
    <submittedName>
        <fullName evidence="9">Nitrate transport permease nrtB</fullName>
    </submittedName>
</protein>
<sequence length="265" mass="29553">MKAKGDKGDFRLRKDITKSRYGIITISTFVIIFALWLATNMSGYVKEMFLPSPINVISDIVNGVKEGNLWNNMGASIYRITMGFILAVVLGVPLGIFAGCFKPFEAVINPICEFIRYMPVPAFVPLVMVWCGIGETAKIMVVFLGAFFQLVLMIADDARSVPDDLLSASYTLGTTRWTTITRVLIPAMAPRMMITLRMMIGWAWTYLTVAELVASSSGLGYQILNAQRFFHTQSIFSGILVIGLLGLITDRIFAFVTKKMFPWNE</sequence>
<dbReference type="AlphaFoldDB" id="A0A1S9N622"/>
<feature type="transmembrane region" description="Helical" evidence="7">
    <location>
        <begin position="122"/>
        <end position="148"/>
    </location>
</feature>
<feature type="domain" description="ABC transmembrane type-1" evidence="8">
    <location>
        <begin position="73"/>
        <end position="257"/>
    </location>
</feature>
<evidence type="ECO:0000259" key="8">
    <source>
        <dbReference type="PROSITE" id="PS50928"/>
    </source>
</evidence>
<dbReference type="EMBL" id="MWMH01000004">
    <property type="protein sequence ID" value="OOP72885.1"/>
    <property type="molecule type" value="Genomic_DNA"/>
</dbReference>
<proteinExistence type="inferred from homology"/>
<keyword evidence="5 7" id="KW-1133">Transmembrane helix</keyword>
<dbReference type="GO" id="GO:0042918">
    <property type="term" value="P:alkanesulfonate transmembrane transport"/>
    <property type="evidence" value="ECO:0007669"/>
    <property type="project" value="UniProtKB-ARBA"/>
</dbReference>
<evidence type="ECO:0000256" key="5">
    <source>
        <dbReference type="ARBA" id="ARBA00022989"/>
    </source>
</evidence>
<dbReference type="SUPFAM" id="SSF161098">
    <property type="entry name" value="MetI-like"/>
    <property type="match status" value="1"/>
</dbReference>
<keyword evidence="3" id="KW-1003">Cell membrane</keyword>
<keyword evidence="4 7" id="KW-0812">Transmembrane</keyword>
<evidence type="ECO:0000313" key="9">
    <source>
        <dbReference type="EMBL" id="OOP72885.1"/>
    </source>
</evidence>
<accession>A0A1S9N622</accession>
<evidence type="ECO:0000313" key="10">
    <source>
        <dbReference type="Proteomes" id="UP000190959"/>
    </source>
</evidence>
<dbReference type="Proteomes" id="UP000190959">
    <property type="component" value="Unassembled WGS sequence"/>
</dbReference>
<keyword evidence="6 7" id="KW-0472">Membrane</keyword>
<dbReference type="InterPro" id="IPR000515">
    <property type="entry name" value="MetI-like"/>
</dbReference>
<comment type="similarity">
    <text evidence="7">Belongs to the binding-protein-dependent transport system permease family.</text>
</comment>
<dbReference type="PROSITE" id="PS50928">
    <property type="entry name" value="ABC_TM1"/>
    <property type="match status" value="1"/>
</dbReference>
<dbReference type="InterPro" id="IPR035906">
    <property type="entry name" value="MetI-like_sf"/>
</dbReference>
<dbReference type="RefSeq" id="WP_008423951.1">
    <property type="nucleotide sequence ID" value="NZ_MWMH01000004.1"/>
</dbReference>
<evidence type="ECO:0000256" key="2">
    <source>
        <dbReference type="ARBA" id="ARBA00022448"/>
    </source>
</evidence>
<dbReference type="Pfam" id="PF00528">
    <property type="entry name" value="BPD_transp_1"/>
    <property type="match status" value="1"/>
</dbReference>
<evidence type="ECO:0000256" key="4">
    <source>
        <dbReference type="ARBA" id="ARBA00022692"/>
    </source>
</evidence>
<evidence type="ECO:0000256" key="6">
    <source>
        <dbReference type="ARBA" id="ARBA00023136"/>
    </source>
</evidence>
<dbReference type="GO" id="GO:0005886">
    <property type="term" value="C:plasma membrane"/>
    <property type="evidence" value="ECO:0007669"/>
    <property type="project" value="UniProtKB-SubCell"/>
</dbReference>
<comment type="subcellular location">
    <subcellularLocation>
        <location evidence="1 7">Cell membrane</location>
        <topology evidence="1 7">Multi-pass membrane protein</topology>
    </subcellularLocation>
</comment>
<feature type="transmembrane region" description="Helical" evidence="7">
    <location>
        <begin position="235"/>
        <end position="256"/>
    </location>
</feature>
<feature type="transmembrane region" description="Helical" evidence="7">
    <location>
        <begin position="77"/>
        <end position="101"/>
    </location>
</feature>
<feature type="transmembrane region" description="Helical" evidence="7">
    <location>
        <begin position="201"/>
        <end position="223"/>
    </location>
</feature>
<evidence type="ECO:0000256" key="3">
    <source>
        <dbReference type="ARBA" id="ARBA00022475"/>
    </source>
</evidence>
<dbReference type="PANTHER" id="PTHR30151:SF0">
    <property type="entry name" value="ABC TRANSPORTER PERMEASE PROTEIN MJ0413-RELATED"/>
    <property type="match status" value="1"/>
</dbReference>
<dbReference type="FunFam" id="1.10.3720.10:FF:000003">
    <property type="entry name" value="Aliphatic sulfonate ABC transporter permease"/>
    <property type="match status" value="1"/>
</dbReference>
<keyword evidence="2 7" id="KW-0813">Transport</keyword>
<feature type="transmembrane region" description="Helical" evidence="7">
    <location>
        <begin position="21"/>
        <end position="39"/>
    </location>
</feature>
<dbReference type="PANTHER" id="PTHR30151">
    <property type="entry name" value="ALKANE SULFONATE ABC TRANSPORTER-RELATED, MEMBRANE SUBUNIT"/>
    <property type="match status" value="1"/>
</dbReference>
<evidence type="ECO:0000256" key="7">
    <source>
        <dbReference type="RuleBase" id="RU363032"/>
    </source>
</evidence>
<reference evidence="9 10" key="1">
    <citation type="submission" date="2017-02" db="EMBL/GenBank/DDBJ databases">
        <title>Genome sequence of Clostridium beijerinckii Br21.</title>
        <authorList>
            <person name="Fonseca B.C."/>
            <person name="Guazzaroni M.E."/>
            <person name="Riano-Pachon D.M."/>
            <person name="Reginatto V."/>
        </authorList>
    </citation>
    <scope>NUCLEOTIDE SEQUENCE [LARGE SCALE GENOMIC DNA]</scope>
    <source>
        <strain evidence="9 10">Br21</strain>
    </source>
</reference>
<name>A0A1S9N622_CLOBE</name>
<organism evidence="9 10">
    <name type="scientific">Clostridium beijerinckii</name>
    <name type="common">Clostridium MP</name>
    <dbReference type="NCBI Taxonomy" id="1520"/>
    <lineage>
        <taxon>Bacteria</taxon>
        <taxon>Bacillati</taxon>
        <taxon>Bacillota</taxon>
        <taxon>Clostridia</taxon>
        <taxon>Eubacteriales</taxon>
        <taxon>Clostridiaceae</taxon>
        <taxon>Clostridium</taxon>
    </lineage>
</organism>
<dbReference type="Gene3D" id="1.10.3720.10">
    <property type="entry name" value="MetI-like"/>
    <property type="match status" value="1"/>
</dbReference>
<evidence type="ECO:0000256" key="1">
    <source>
        <dbReference type="ARBA" id="ARBA00004651"/>
    </source>
</evidence>
<comment type="caution">
    <text evidence="9">The sequence shown here is derived from an EMBL/GenBank/DDBJ whole genome shotgun (WGS) entry which is preliminary data.</text>
</comment>
<dbReference type="CDD" id="cd06261">
    <property type="entry name" value="TM_PBP2"/>
    <property type="match status" value="1"/>
</dbReference>
<gene>
    <name evidence="9" type="ORF">CBEIBR21_13800</name>
</gene>